<evidence type="ECO:0000313" key="1">
    <source>
        <dbReference type="EMBL" id="OWF40382.1"/>
    </source>
</evidence>
<sequence length="55" mass="5924">MAAAIGETRSNCRKIIVNEAFEKVCFPEKVAESGECDVGPKENGCQSHLGTNTPR</sequence>
<dbReference type="AlphaFoldDB" id="A0A210PV99"/>
<proteinExistence type="predicted"/>
<evidence type="ECO:0000313" key="2">
    <source>
        <dbReference type="Proteomes" id="UP000242188"/>
    </source>
</evidence>
<protein>
    <submittedName>
        <fullName evidence="1">Uncharacterized protein</fullName>
    </submittedName>
</protein>
<dbReference type="Proteomes" id="UP000242188">
    <property type="component" value="Unassembled WGS sequence"/>
</dbReference>
<accession>A0A210PV99</accession>
<keyword evidence="2" id="KW-1185">Reference proteome</keyword>
<dbReference type="EMBL" id="NEDP02005470">
    <property type="protein sequence ID" value="OWF40382.1"/>
    <property type="molecule type" value="Genomic_DNA"/>
</dbReference>
<gene>
    <name evidence="1" type="ORF">KP79_PYT18077</name>
</gene>
<name>A0A210PV99_MIZYE</name>
<reference evidence="1 2" key="1">
    <citation type="journal article" date="2017" name="Nat. Ecol. Evol.">
        <title>Scallop genome provides insights into evolution of bilaterian karyotype and development.</title>
        <authorList>
            <person name="Wang S."/>
            <person name="Zhang J."/>
            <person name="Jiao W."/>
            <person name="Li J."/>
            <person name="Xun X."/>
            <person name="Sun Y."/>
            <person name="Guo X."/>
            <person name="Huan P."/>
            <person name="Dong B."/>
            <person name="Zhang L."/>
            <person name="Hu X."/>
            <person name="Sun X."/>
            <person name="Wang J."/>
            <person name="Zhao C."/>
            <person name="Wang Y."/>
            <person name="Wang D."/>
            <person name="Huang X."/>
            <person name="Wang R."/>
            <person name="Lv J."/>
            <person name="Li Y."/>
            <person name="Zhang Z."/>
            <person name="Liu B."/>
            <person name="Lu W."/>
            <person name="Hui Y."/>
            <person name="Liang J."/>
            <person name="Zhou Z."/>
            <person name="Hou R."/>
            <person name="Li X."/>
            <person name="Liu Y."/>
            <person name="Li H."/>
            <person name="Ning X."/>
            <person name="Lin Y."/>
            <person name="Zhao L."/>
            <person name="Xing Q."/>
            <person name="Dou J."/>
            <person name="Li Y."/>
            <person name="Mao J."/>
            <person name="Guo H."/>
            <person name="Dou H."/>
            <person name="Li T."/>
            <person name="Mu C."/>
            <person name="Jiang W."/>
            <person name="Fu Q."/>
            <person name="Fu X."/>
            <person name="Miao Y."/>
            <person name="Liu J."/>
            <person name="Yu Q."/>
            <person name="Li R."/>
            <person name="Liao H."/>
            <person name="Li X."/>
            <person name="Kong Y."/>
            <person name="Jiang Z."/>
            <person name="Chourrout D."/>
            <person name="Li R."/>
            <person name="Bao Z."/>
        </authorList>
    </citation>
    <scope>NUCLEOTIDE SEQUENCE [LARGE SCALE GENOMIC DNA]</scope>
    <source>
        <strain evidence="1 2">PY_sf001</strain>
    </source>
</reference>
<organism evidence="1 2">
    <name type="scientific">Mizuhopecten yessoensis</name>
    <name type="common">Japanese scallop</name>
    <name type="synonym">Patinopecten yessoensis</name>
    <dbReference type="NCBI Taxonomy" id="6573"/>
    <lineage>
        <taxon>Eukaryota</taxon>
        <taxon>Metazoa</taxon>
        <taxon>Spiralia</taxon>
        <taxon>Lophotrochozoa</taxon>
        <taxon>Mollusca</taxon>
        <taxon>Bivalvia</taxon>
        <taxon>Autobranchia</taxon>
        <taxon>Pteriomorphia</taxon>
        <taxon>Pectinida</taxon>
        <taxon>Pectinoidea</taxon>
        <taxon>Pectinidae</taxon>
        <taxon>Mizuhopecten</taxon>
    </lineage>
</organism>
<comment type="caution">
    <text evidence="1">The sequence shown here is derived from an EMBL/GenBank/DDBJ whole genome shotgun (WGS) entry which is preliminary data.</text>
</comment>